<dbReference type="EMBL" id="JBHTMC010000036">
    <property type="protein sequence ID" value="MFD1265720.1"/>
    <property type="molecule type" value="Genomic_DNA"/>
</dbReference>
<keyword evidence="1" id="KW-0732">Signal</keyword>
<dbReference type="Proteomes" id="UP001597158">
    <property type="component" value="Unassembled WGS sequence"/>
</dbReference>
<evidence type="ECO:0000313" key="2">
    <source>
        <dbReference type="EMBL" id="MFD1265720.1"/>
    </source>
</evidence>
<gene>
    <name evidence="2" type="ORF">ACFQ4M_19260</name>
</gene>
<reference evidence="3" key="1">
    <citation type="journal article" date="2019" name="Int. J. Syst. Evol. Microbiol.">
        <title>The Global Catalogue of Microorganisms (GCM) 10K type strain sequencing project: providing services to taxonomists for standard genome sequencing and annotation.</title>
        <authorList>
            <consortium name="The Broad Institute Genomics Platform"/>
            <consortium name="The Broad Institute Genome Sequencing Center for Infectious Disease"/>
            <person name="Wu L."/>
            <person name="Ma J."/>
        </authorList>
    </citation>
    <scope>NUCLEOTIDE SEQUENCE [LARGE SCALE GENOMIC DNA]</scope>
    <source>
        <strain evidence="3">CCUG 48884</strain>
    </source>
</reference>
<name>A0ABW3WK34_9RHOO</name>
<dbReference type="Pfam" id="PF11684">
    <property type="entry name" value="DUF3280"/>
    <property type="match status" value="1"/>
</dbReference>
<keyword evidence="3" id="KW-1185">Reference proteome</keyword>
<evidence type="ECO:0000313" key="3">
    <source>
        <dbReference type="Proteomes" id="UP001597158"/>
    </source>
</evidence>
<feature type="chain" id="PRO_5047383587" evidence="1">
    <location>
        <begin position="27"/>
        <end position="179"/>
    </location>
</feature>
<proteinExistence type="predicted"/>
<dbReference type="RefSeq" id="WP_002923403.1">
    <property type="nucleotide sequence ID" value="NZ_JARQZE010000019.1"/>
</dbReference>
<comment type="caution">
    <text evidence="2">The sequence shown here is derived from an EMBL/GenBank/DDBJ whole genome shotgun (WGS) entry which is preliminary data.</text>
</comment>
<protein>
    <submittedName>
        <fullName evidence="2">DUF3280 domain-containing protein</fullName>
    </submittedName>
</protein>
<sequence length="179" mass="19570">MNATIRRLRRLLVAALLCAAGGVALAAPPSLAMIGFELLEDHPDGSRDAEQQARLKMIDAEFRALIAERGLYRPVDLAPQQALVDKVRNSAEFVFRCVHCKSDLAAGLGSDYVAVGWVQKVSNLILNVNIEIIEAASGRVALVKSVDLRGNNDESWLRGVRFMVRDMAEKRALNPGYGL</sequence>
<organism evidence="2 3">
    <name type="scientific">Thauera mechernichensis</name>
    <dbReference type="NCBI Taxonomy" id="82788"/>
    <lineage>
        <taxon>Bacteria</taxon>
        <taxon>Pseudomonadati</taxon>
        <taxon>Pseudomonadota</taxon>
        <taxon>Betaproteobacteria</taxon>
        <taxon>Rhodocyclales</taxon>
        <taxon>Zoogloeaceae</taxon>
        <taxon>Thauera</taxon>
    </lineage>
</organism>
<evidence type="ECO:0000256" key="1">
    <source>
        <dbReference type="SAM" id="SignalP"/>
    </source>
</evidence>
<accession>A0ABW3WK34</accession>
<dbReference type="InterPro" id="IPR021698">
    <property type="entry name" value="DUF3280"/>
</dbReference>
<feature type="signal peptide" evidence="1">
    <location>
        <begin position="1"/>
        <end position="26"/>
    </location>
</feature>